<sequence length="44" mass="5010">MGQVFRHNNHVDGLEEIVVIPDLWGKSSDCASSKNRNVFKHLQC</sequence>
<accession>D0W1I6</accession>
<proteinExistence type="predicted"/>
<organism evidence="1 2">
    <name type="scientific">Neisseria cinerea ATCC 14685</name>
    <dbReference type="NCBI Taxonomy" id="546262"/>
    <lineage>
        <taxon>Bacteria</taxon>
        <taxon>Pseudomonadati</taxon>
        <taxon>Pseudomonadota</taxon>
        <taxon>Betaproteobacteria</taxon>
        <taxon>Neisseriales</taxon>
        <taxon>Neisseriaceae</taxon>
        <taxon>Neisseria</taxon>
    </lineage>
</organism>
<dbReference type="EMBL" id="ACDY02000003">
    <property type="protein sequence ID" value="EEZ72112.1"/>
    <property type="molecule type" value="Genomic_DNA"/>
</dbReference>
<gene>
    <name evidence="1" type="ORF">NEICINOT_03509</name>
</gene>
<evidence type="ECO:0000313" key="2">
    <source>
        <dbReference type="Proteomes" id="UP000003294"/>
    </source>
</evidence>
<protein>
    <submittedName>
        <fullName evidence="1">Uncharacterized protein</fullName>
    </submittedName>
</protein>
<name>D0W1I6_NEICI</name>
<dbReference type="AlphaFoldDB" id="D0W1I6"/>
<comment type="caution">
    <text evidence="1">The sequence shown here is derived from an EMBL/GenBank/DDBJ whole genome shotgun (WGS) entry which is preliminary data.</text>
</comment>
<evidence type="ECO:0000313" key="1">
    <source>
        <dbReference type="EMBL" id="EEZ72112.1"/>
    </source>
</evidence>
<dbReference type="Proteomes" id="UP000003294">
    <property type="component" value="Unassembled WGS sequence"/>
</dbReference>
<reference evidence="1 2" key="1">
    <citation type="submission" date="2009-10" db="EMBL/GenBank/DDBJ databases">
        <authorList>
            <person name="Weinstock G."/>
            <person name="Sodergren E."/>
            <person name="Clifton S."/>
            <person name="Fulton L."/>
            <person name="Fulton B."/>
            <person name="Courtney L."/>
            <person name="Fronick C."/>
            <person name="Harrison M."/>
            <person name="Strong C."/>
            <person name="Farmer C."/>
            <person name="Delahaunty K."/>
            <person name="Markovic C."/>
            <person name="Hall O."/>
            <person name="Minx P."/>
            <person name="Tomlinson C."/>
            <person name="Mitreva M."/>
            <person name="Nelson J."/>
            <person name="Hou S."/>
            <person name="Wollam A."/>
            <person name="Pepin K.H."/>
            <person name="Johnson M."/>
            <person name="Bhonagiri V."/>
            <person name="Nash W.E."/>
            <person name="Warren W."/>
            <person name="Chinwalla A."/>
            <person name="Mardis E.R."/>
            <person name="Wilson R.K."/>
        </authorList>
    </citation>
    <scope>NUCLEOTIDE SEQUENCE [LARGE SCALE GENOMIC DNA]</scope>
    <source>
        <strain evidence="1 2">ATCC 14685</strain>
    </source>
</reference>